<gene>
    <name evidence="6" type="primary">glyA</name>
    <name evidence="9" type="ORF">A3D26_04785</name>
</gene>
<comment type="pathway">
    <text evidence="6">Amino-acid biosynthesis; glycine biosynthesis; glycine from L-serine: step 1/1.</text>
</comment>
<dbReference type="InterPro" id="IPR019798">
    <property type="entry name" value="Ser_HO-MeTrfase_PLP_BS"/>
</dbReference>
<evidence type="ECO:0000256" key="3">
    <source>
        <dbReference type="ARBA" id="ARBA00022563"/>
    </source>
</evidence>
<comment type="cofactor">
    <cofactor evidence="1 6 7">
        <name>pyridoxal 5'-phosphate</name>
        <dbReference type="ChEBI" id="CHEBI:597326"/>
    </cofactor>
</comment>
<dbReference type="GO" id="GO:0035999">
    <property type="term" value="P:tetrahydrofolate interconversion"/>
    <property type="evidence" value="ECO:0007669"/>
    <property type="project" value="UniProtKB-UniRule"/>
</dbReference>
<evidence type="ECO:0000256" key="5">
    <source>
        <dbReference type="ARBA" id="ARBA00022898"/>
    </source>
</evidence>
<evidence type="ECO:0000259" key="8">
    <source>
        <dbReference type="Pfam" id="PF00464"/>
    </source>
</evidence>
<dbReference type="Gene3D" id="3.90.1150.10">
    <property type="entry name" value="Aspartate Aminotransferase, domain 1"/>
    <property type="match status" value="1"/>
</dbReference>
<dbReference type="GO" id="GO:0030170">
    <property type="term" value="F:pyridoxal phosphate binding"/>
    <property type="evidence" value="ECO:0007669"/>
    <property type="project" value="UniProtKB-UniRule"/>
</dbReference>
<dbReference type="InterPro" id="IPR015421">
    <property type="entry name" value="PyrdxlP-dep_Trfase_major"/>
</dbReference>
<dbReference type="CDD" id="cd00378">
    <property type="entry name" value="SHMT"/>
    <property type="match status" value="1"/>
</dbReference>
<dbReference type="GO" id="GO:0004372">
    <property type="term" value="F:glycine hydroxymethyltransferase activity"/>
    <property type="evidence" value="ECO:0007669"/>
    <property type="project" value="UniProtKB-UniRule"/>
</dbReference>
<dbReference type="InterPro" id="IPR001085">
    <property type="entry name" value="Ser_HO-MeTrfase"/>
</dbReference>
<dbReference type="PROSITE" id="PS00096">
    <property type="entry name" value="SHMT"/>
    <property type="match status" value="1"/>
</dbReference>
<evidence type="ECO:0000256" key="4">
    <source>
        <dbReference type="ARBA" id="ARBA00022679"/>
    </source>
</evidence>
<dbReference type="EC" id="2.1.2.1" evidence="6"/>
<dbReference type="InterPro" id="IPR049943">
    <property type="entry name" value="Ser_HO-MeTrfase-like"/>
</dbReference>
<evidence type="ECO:0000256" key="6">
    <source>
        <dbReference type="HAMAP-Rule" id="MF_00051"/>
    </source>
</evidence>
<comment type="caution">
    <text evidence="6">Lacks conserved residue(s) required for the propagation of feature annotation.</text>
</comment>
<dbReference type="AlphaFoldDB" id="A0A1G1V624"/>
<comment type="subcellular location">
    <subcellularLocation>
        <location evidence="6">Cytoplasm</location>
    </subcellularLocation>
</comment>
<evidence type="ECO:0000313" key="10">
    <source>
        <dbReference type="Proteomes" id="UP000178319"/>
    </source>
</evidence>
<dbReference type="SUPFAM" id="SSF53383">
    <property type="entry name" value="PLP-dependent transferases"/>
    <property type="match status" value="1"/>
</dbReference>
<keyword evidence="3 6" id="KW-0554">One-carbon metabolism</keyword>
<organism evidence="9 10">
    <name type="scientific">Candidatus Blackburnbacteria bacterium RIFCSPHIGHO2_02_FULL_44_20</name>
    <dbReference type="NCBI Taxonomy" id="1797516"/>
    <lineage>
        <taxon>Bacteria</taxon>
        <taxon>Candidatus Blackburniibacteriota</taxon>
    </lineage>
</organism>
<dbReference type="InterPro" id="IPR015422">
    <property type="entry name" value="PyrdxlP-dep_Trfase_small"/>
</dbReference>
<dbReference type="GO" id="GO:0005829">
    <property type="term" value="C:cytosol"/>
    <property type="evidence" value="ECO:0007669"/>
    <property type="project" value="TreeGrafter"/>
</dbReference>
<dbReference type="Gene3D" id="3.40.640.10">
    <property type="entry name" value="Type I PLP-dependent aspartate aminotransferase-like (Major domain)"/>
    <property type="match status" value="1"/>
</dbReference>
<dbReference type="PANTHER" id="PTHR11680">
    <property type="entry name" value="SERINE HYDROXYMETHYLTRANSFERASE"/>
    <property type="match status" value="1"/>
</dbReference>
<dbReference type="UniPathway" id="UPA00193"/>
<reference evidence="9 10" key="1">
    <citation type="journal article" date="2016" name="Nat. Commun.">
        <title>Thousands of microbial genomes shed light on interconnected biogeochemical processes in an aquifer system.</title>
        <authorList>
            <person name="Anantharaman K."/>
            <person name="Brown C.T."/>
            <person name="Hug L.A."/>
            <person name="Sharon I."/>
            <person name="Castelle C.J."/>
            <person name="Probst A.J."/>
            <person name="Thomas B.C."/>
            <person name="Singh A."/>
            <person name="Wilkins M.J."/>
            <person name="Karaoz U."/>
            <person name="Brodie E.L."/>
            <person name="Williams K.H."/>
            <person name="Hubbard S.S."/>
            <person name="Banfield J.F."/>
        </authorList>
    </citation>
    <scope>NUCLEOTIDE SEQUENCE [LARGE SCALE GENOMIC DNA]</scope>
</reference>
<dbReference type="NCBIfam" id="NF000586">
    <property type="entry name" value="PRK00011.1"/>
    <property type="match status" value="1"/>
</dbReference>
<name>A0A1G1V624_9BACT</name>
<feature type="modified residue" description="N6-(pyridoxal phosphate)lysine" evidence="6 7">
    <location>
        <position position="220"/>
    </location>
</feature>
<dbReference type="UniPathway" id="UPA00288">
    <property type="reaction ID" value="UER01023"/>
</dbReference>
<feature type="binding site" evidence="6">
    <location>
        <position position="111"/>
    </location>
    <ligand>
        <name>(6S)-5,6,7,8-tetrahydrofolate</name>
        <dbReference type="ChEBI" id="CHEBI:57453"/>
    </ligand>
</feature>
<keyword evidence="6" id="KW-0028">Amino-acid biosynthesis</keyword>
<sequence>MDKQLQEFLKQEEKRQKETITLIPSENYASRAVREAVGSVLSNKYSEGYPGRRYYQGNRIVDEIEKLAVDRAKKLFGTPHANVQPYSGSPANYEVLFALIKPGDPIMGMELPSGGHLTHGQPKVTFSGEYFGSHQFGVKEDGRLDYAEIERLAIEHKPKVMLIGTTAYPLTLDWEKFGAIAERVGAWFVADIAHVAGFIVGGVYPSPVPFAHIVTTTTHKTLRGPRGAMIMVTQKGLDQDAELAEKIDRAVFPGIQGGPHDNTTAGIAQCLYEAAQPEFTEYVKRVMKNAQVLADTLQGGETPVRSRLAGLTLVGGGTESHLVLVDLRPQGLSGNVVAEALEVCGIVTNRNSVPGDTSPFYPSGIRLGTPAVTTRGMSGEQMLDIGGWIIRVIEHVREERLPENKEERQVFLRDFKKRIWKDEILLGIAGEVRELCRKFPVPD</sequence>
<keyword evidence="4 6" id="KW-0808">Transferase</keyword>
<comment type="function">
    <text evidence="6">Catalyzes the reversible interconversion of serine and glycine with tetrahydrofolate (THF) serving as the one-carbon carrier. This reaction serves as the major source of one-carbon groups required for the biosynthesis of purines, thymidylate, methionine, and other important biomolecules. Also exhibits THF-independent aldolase activity toward beta-hydroxyamino acids, producing glycine and aldehydes, via a retro-aldol mechanism.</text>
</comment>
<dbReference type="InterPro" id="IPR015424">
    <property type="entry name" value="PyrdxlP-dep_Trfase"/>
</dbReference>
<comment type="subunit">
    <text evidence="6">Homodimer.</text>
</comment>
<dbReference type="HAMAP" id="MF_00051">
    <property type="entry name" value="SHMT"/>
    <property type="match status" value="1"/>
</dbReference>
<comment type="caution">
    <text evidence="9">The sequence shown here is derived from an EMBL/GenBank/DDBJ whole genome shotgun (WGS) entry which is preliminary data.</text>
</comment>
<protein>
    <recommendedName>
        <fullName evidence="6">Serine hydroxymethyltransferase</fullName>
        <shortName evidence="6">SHMT</shortName>
        <shortName evidence="6">Serine methylase</shortName>
        <ecNumber evidence="6">2.1.2.1</ecNumber>
    </recommendedName>
</protein>
<evidence type="ECO:0000313" key="9">
    <source>
        <dbReference type="EMBL" id="OGY10865.1"/>
    </source>
</evidence>
<proteinExistence type="inferred from homology"/>
<feature type="binding site" evidence="6">
    <location>
        <begin position="358"/>
        <end position="360"/>
    </location>
    <ligand>
        <name>(6S)-5,6,7,8-tetrahydrofolate</name>
        <dbReference type="ChEBI" id="CHEBI:57453"/>
    </ligand>
</feature>
<evidence type="ECO:0000256" key="2">
    <source>
        <dbReference type="ARBA" id="ARBA00006376"/>
    </source>
</evidence>
<dbReference type="InterPro" id="IPR039429">
    <property type="entry name" value="SHMT-like_dom"/>
</dbReference>
<dbReference type="STRING" id="1797516.A3D26_04785"/>
<comment type="catalytic activity">
    <reaction evidence="6">
        <text>(6R)-5,10-methylene-5,6,7,8-tetrahydrofolate + glycine + H2O = (6S)-5,6,7,8-tetrahydrofolate + L-serine</text>
        <dbReference type="Rhea" id="RHEA:15481"/>
        <dbReference type="ChEBI" id="CHEBI:15377"/>
        <dbReference type="ChEBI" id="CHEBI:15636"/>
        <dbReference type="ChEBI" id="CHEBI:33384"/>
        <dbReference type="ChEBI" id="CHEBI:57305"/>
        <dbReference type="ChEBI" id="CHEBI:57453"/>
        <dbReference type="EC" id="2.1.2.1"/>
    </reaction>
</comment>
<dbReference type="PANTHER" id="PTHR11680:SF35">
    <property type="entry name" value="SERINE HYDROXYMETHYLTRANSFERASE 1"/>
    <property type="match status" value="1"/>
</dbReference>
<feature type="domain" description="Serine hydroxymethyltransferase-like" evidence="8">
    <location>
        <begin position="2"/>
        <end position="389"/>
    </location>
</feature>
<feature type="site" description="Plays an important role in substrate specificity" evidence="6">
    <location>
        <position position="219"/>
    </location>
</feature>
<dbReference type="GO" id="GO:0019264">
    <property type="term" value="P:glycine biosynthetic process from serine"/>
    <property type="evidence" value="ECO:0007669"/>
    <property type="project" value="UniProtKB-UniRule"/>
</dbReference>
<comment type="pathway">
    <text evidence="6">One-carbon metabolism; tetrahydrofolate interconversion.</text>
</comment>
<dbReference type="Proteomes" id="UP000178319">
    <property type="component" value="Unassembled WGS sequence"/>
</dbReference>
<evidence type="ECO:0000256" key="1">
    <source>
        <dbReference type="ARBA" id="ARBA00001933"/>
    </source>
</evidence>
<comment type="similarity">
    <text evidence="2 6">Belongs to the SHMT family.</text>
</comment>
<keyword evidence="6" id="KW-0963">Cytoplasm</keyword>
<evidence type="ECO:0000256" key="7">
    <source>
        <dbReference type="PIRSR" id="PIRSR000412-50"/>
    </source>
</evidence>
<dbReference type="Pfam" id="PF00464">
    <property type="entry name" value="SHMT"/>
    <property type="match status" value="1"/>
</dbReference>
<accession>A0A1G1V624</accession>
<keyword evidence="5 6" id="KW-0663">Pyridoxal phosphate</keyword>
<dbReference type="EMBL" id="MHBZ01000028">
    <property type="protein sequence ID" value="OGY10865.1"/>
    <property type="molecule type" value="Genomic_DNA"/>
</dbReference>
<dbReference type="PIRSF" id="PIRSF000412">
    <property type="entry name" value="SHMT"/>
    <property type="match status" value="1"/>
</dbReference>
<feature type="binding site" evidence="6">
    <location>
        <begin position="115"/>
        <end position="117"/>
    </location>
    <ligand>
        <name>(6S)-5,6,7,8-tetrahydrofolate</name>
        <dbReference type="ChEBI" id="CHEBI:57453"/>
    </ligand>
</feature>